<dbReference type="KEGG" id="xpe:BJD13_17915"/>
<reference evidence="3 5" key="2">
    <citation type="submission" date="2018-02" db="EMBL/GenBank/DDBJ databases">
        <title>Characterization of Xanthomonas diversity in transplant houses and field plants.</title>
        <authorList>
            <person name="Abrahamian P."/>
            <person name="Timilsina S."/>
            <person name="Minsavage G.V."/>
            <person name="Goss E.M."/>
            <person name="Jones J.B."/>
            <person name="Vallad G.E."/>
        </authorList>
    </citation>
    <scope>NUCLEOTIDE SEQUENCE [LARGE SCALE GENOMIC DNA]</scope>
    <source>
        <strain evidence="3 5">GEV2132</strain>
    </source>
</reference>
<protein>
    <submittedName>
        <fullName evidence="3">Uncharacterized protein</fullName>
    </submittedName>
</protein>
<dbReference type="AlphaFoldDB" id="A0AAQ1BUF5"/>
<keyword evidence="1" id="KW-0732">Signal</keyword>
<sequence length="69" mass="7574">MRTSSGSQYGCRWRFWTCEAAAALLLACMPAHAVMTLRKQTRLAQPLSIGATASARIELEADETCSQRV</sequence>
<dbReference type="EMBL" id="JZUY01000046">
    <property type="protein sequence ID" value="KLC03597.1"/>
    <property type="molecule type" value="Genomic_DNA"/>
</dbReference>
<proteinExistence type="predicted"/>
<dbReference type="Proteomes" id="UP000289372">
    <property type="component" value="Unassembled WGS sequence"/>
</dbReference>
<comment type="caution">
    <text evidence="3">The sequence shown here is derived from an EMBL/GenBank/DDBJ whole genome shotgun (WGS) entry which is preliminary data.</text>
</comment>
<evidence type="ECO:0000313" key="2">
    <source>
        <dbReference type="EMBL" id="KLC03597.1"/>
    </source>
</evidence>
<gene>
    <name evidence="3" type="ORF">DB769_21510</name>
    <name evidence="2" type="ORF">XP315_16830</name>
</gene>
<evidence type="ECO:0000313" key="3">
    <source>
        <dbReference type="EMBL" id="RXD49217.1"/>
    </source>
</evidence>
<evidence type="ECO:0000313" key="5">
    <source>
        <dbReference type="Proteomes" id="UP000289372"/>
    </source>
</evidence>
<name>A0AAQ1BUF5_XANPE</name>
<evidence type="ECO:0000256" key="1">
    <source>
        <dbReference type="SAM" id="SignalP"/>
    </source>
</evidence>
<dbReference type="EMBL" id="PUUL01000149">
    <property type="protein sequence ID" value="RXD49217.1"/>
    <property type="molecule type" value="Genomic_DNA"/>
</dbReference>
<accession>A0AAQ1BUF5</accession>
<organism evidence="3 5">
    <name type="scientific">Xanthomonas perforans</name>
    <dbReference type="NCBI Taxonomy" id="442694"/>
    <lineage>
        <taxon>Bacteria</taxon>
        <taxon>Pseudomonadati</taxon>
        <taxon>Pseudomonadota</taxon>
        <taxon>Gammaproteobacteria</taxon>
        <taxon>Lysobacterales</taxon>
        <taxon>Lysobacteraceae</taxon>
        <taxon>Xanthomonas</taxon>
    </lineage>
</organism>
<feature type="chain" id="PRO_5042910646" evidence="1">
    <location>
        <begin position="34"/>
        <end position="69"/>
    </location>
</feature>
<reference evidence="2 4" key="1">
    <citation type="submission" date="2015-02" db="EMBL/GenBank/DDBJ databases">
        <title>Whole genome sequencing of multiple isolates of three species of pepper and tomato-infecting xanthomonads reveals genetic diversity in field strains and pinpoints effectors responsible for host specificity.</title>
        <authorList>
            <person name="Schwartz A."/>
            <person name="Dahlbeck D."/>
            <person name="Staskawicz B."/>
            <person name="Bart R."/>
            <person name="Potnis N."/>
            <person name="Minsavage G."/>
            <person name="Timilsina S."/>
            <person name="Goss E."/>
            <person name="Jones J."/>
            <person name="Vallad G."/>
            <person name="Barak J."/>
            <person name="Miller S."/>
            <person name="Ritchie D."/>
            <person name="Martins J.Jr."/>
            <person name="Patane J.S."/>
            <person name="Setubal J.C."/>
        </authorList>
    </citation>
    <scope>NUCLEOTIDE SEQUENCE [LARGE SCALE GENOMIC DNA]</scope>
    <source>
        <strain evidence="2 4">Xp3-15</strain>
    </source>
</reference>
<dbReference type="RefSeq" id="WP_029820752.1">
    <property type="nucleotide sequence ID" value="NZ_JAKHHG010000121.1"/>
</dbReference>
<evidence type="ECO:0000313" key="4">
    <source>
        <dbReference type="Proteomes" id="UP000035369"/>
    </source>
</evidence>
<feature type="signal peptide" evidence="1">
    <location>
        <begin position="1"/>
        <end position="33"/>
    </location>
</feature>
<keyword evidence="4" id="KW-1185">Reference proteome</keyword>
<dbReference type="Proteomes" id="UP000035369">
    <property type="component" value="Unassembled WGS sequence"/>
</dbReference>